<dbReference type="RefSeq" id="WP_153249417.1">
    <property type="nucleotide sequence ID" value="NZ_CP044205.1"/>
</dbReference>
<proteinExistence type="predicted"/>
<sequence>MHTMQIQIEEALLLHEHHELTLAEMAELTGVAEQDLHEWVLEGLLTPRNPDAGDWVFGADRLTTVRTAYRLRNELDLDNHALALTVSLLERIRTLESEVRILRAQIPAL</sequence>
<dbReference type="Gene3D" id="1.10.1660.10">
    <property type="match status" value="1"/>
</dbReference>
<reference evidence="1 2" key="1">
    <citation type="submission" date="2019-09" db="EMBL/GenBank/DDBJ databases">
        <title>Ecophysiology of the spiral-shaped methanotroph Methylospira mobilis as revealed by the complete genome sequence.</title>
        <authorList>
            <person name="Oshkin I.Y."/>
            <person name="Dedysh S.N."/>
            <person name="Miroshnikov K."/>
            <person name="Danilova O.V."/>
            <person name="Hakobyan A."/>
            <person name="Liesack W."/>
        </authorList>
    </citation>
    <scope>NUCLEOTIDE SEQUENCE [LARGE SCALE GENOMIC DNA]</scope>
    <source>
        <strain evidence="1 2">Shm1</strain>
    </source>
</reference>
<dbReference type="KEGG" id="mmob:F6R98_13070"/>
<dbReference type="Proteomes" id="UP000325755">
    <property type="component" value="Chromosome"/>
</dbReference>
<evidence type="ECO:0000313" key="2">
    <source>
        <dbReference type="Proteomes" id="UP000325755"/>
    </source>
</evidence>
<organism evidence="1 2">
    <name type="scientific">Candidatus Methylospira mobilis</name>
    <dbReference type="NCBI Taxonomy" id="1808979"/>
    <lineage>
        <taxon>Bacteria</taxon>
        <taxon>Pseudomonadati</taxon>
        <taxon>Pseudomonadota</taxon>
        <taxon>Gammaproteobacteria</taxon>
        <taxon>Methylococcales</taxon>
        <taxon>Methylococcaceae</taxon>
        <taxon>Candidatus Methylospira</taxon>
    </lineage>
</organism>
<name>A0A5Q0BMI4_9GAMM</name>
<keyword evidence="2" id="KW-1185">Reference proteome</keyword>
<dbReference type="FunCoup" id="A0A5Q0BMI4">
    <property type="interactions" value="36"/>
</dbReference>
<protein>
    <submittedName>
        <fullName evidence="1">MerR family transcriptional regulator</fullName>
    </submittedName>
</protein>
<dbReference type="EMBL" id="CP044205">
    <property type="protein sequence ID" value="QFY43434.1"/>
    <property type="molecule type" value="Genomic_DNA"/>
</dbReference>
<dbReference type="OrthoDB" id="5567704at2"/>
<gene>
    <name evidence="1" type="ORF">F6R98_13070</name>
</gene>
<accession>A0A5Q0BMI4</accession>
<dbReference type="InterPro" id="IPR009061">
    <property type="entry name" value="DNA-bd_dom_put_sf"/>
</dbReference>
<dbReference type="AlphaFoldDB" id="A0A5Q0BMI4"/>
<dbReference type="SUPFAM" id="SSF46955">
    <property type="entry name" value="Putative DNA-binding domain"/>
    <property type="match status" value="1"/>
</dbReference>
<dbReference type="InParanoid" id="A0A5Q0BMI4"/>
<dbReference type="Pfam" id="PF13591">
    <property type="entry name" value="MerR_2"/>
    <property type="match status" value="1"/>
</dbReference>
<evidence type="ECO:0000313" key="1">
    <source>
        <dbReference type="EMBL" id="QFY43434.1"/>
    </source>
</evidence>